<proteinExistence type="predicted"/>
<dbReference type="Pfam" id="PF24722">
    <property type="entry name" value="DUF7674"/>
    <property type="match status" value="1"/>
</dbReference>
<gene>
    <name evidence="2" type="ORF">YC6258_03572</name>
</gene>
<evidence type="ECO:0000313" key="3">
    <source>
        <dbReference type="Proteomes" id="UP000032266"/>
    </source>
</evidence>
<keyword evidence="3" id="KW-1185">Reference proteome</keyword>
<dbReference type="KEGG" id="gsn:YC6258_03572"/>
<dbReference type="Proteomes" id="UP000032266">
    <property type="component" value="Chromosome"/>
</dbReference>
<dbReference type="AlphaFoldDB" id="A0A0C5VQA0"/>
<reference evidence="2 3" key="1">
    <citation type="submission" date="2014-01" db="EMBL/GenBank/DDBJ databases">
        <title>Full genme sequencing of cellulolytic bacterium Gynuella sunshinyii YC6258T gen. nov., sp. nov.</title>
        <authorList>
            <person name="Khan H."/>
            <person name="Chung E.J."/>
            <person name="Chung Y.R."/>
        </authorList>
    </citation>
    <scope>NUCLEOTIDE SEQUENCE [LARGE SCALE GENOMIC DNA]</scope>
    <source>
        <strain evidence="2 3">YC6258</strain>
    </source>
</reference>
<dbReference type="HOGENOM" id="CLU_2301873_0_0_6"/>
<dbReference type="EMBL" id="CP007142">
    <property type="protein sequence ID" value="AJQ95608.1"/>
    <property type="molecule type" value="Genomic_DNA"/>
</dbReference>
<name>A0A0C5VQA0_9GAMM</name>
<protein>
    <recommendedName>
        <fullName evidence="1">DUF7674 domain-containing protein</fullName>
    </recommendedName>
</protein>
<accession>A0A0C5VQA0</accession>
<dbReference type="InterPro" id="IPR056091">
    <property type="entry name" value="DUF7674"/>
</dbReference>
<organism evidence="2 3">
    <name type="scientific">Gynuella sunshinyii YC6258</name>
    <dbReference type="NCBI Taxonomy" id="1445510"/>
    <lineage>
        <taxon>Bacteria</taxon>
        <taxon>Pseudomonadati</taxon>
        <taxon>Pseudomonadota</taxon>
        <taxon>Gammaproteobacteria</taxon>
        <taxon>Oceanospirillales</taxon>
        <taxon>Saccharospirillaceae</taxon>
        <taxon>Gynuella</taxon>
    </lineage>
</organism>
<feature type="domain" description="DUF7674" evidence="1">
    <location>
        <begin position="9"/>
        <end position="96"/>
    </location>
</feature>
<sequence>MEFLGYGAQDFMYTEKMETFSQFTTNAIKRFDERTVKAHFEYMSNKLKQASKVEAEYIDVYYVESLMWDIKDKKAKQWGWSLLPNNLRALYREMWGDSDF</sequence>
<dbReference type="STRING" id="1445510.YC6258_03572"/>
<evidence type="ECO:0000313" key="2">
    <source>
        <dbReference type="EMBL" id="AJQ95608.1"/>
    </source>
</evidence>
<evidence type="ECO:0000259" key="1">
    <source>
        <dbReference type="Pfam" id="PF24722"/>
    </source>
</evidence>